<dbReference type="Pfam" id="PF24893">
    <property type="entry name" value="DUF7743"/>
    <property type="match status" value="1"/>
</dbReference>
<gene>
    <name evidence="4" type="ORF">CYY_010418</name>
</gene>
<dbReference type="InterPro" id="IPR055463">
    <property type="entry name" value="DUF7035"/>
</dbReference>
<name>A0A8J4PJU8_9MYCE</name>
<protein>
    <submittedName>
        <fullName evidence="4">Uncharacterized protein</fullName>
    </submittedName>
</protein>
<evidence type="ECO:0000256" key="1">
    <source>
        <dbReference type="SAM" id="SignalP"/>
    </source>
</evidence>
<dbReference type="AlphaFoldDB" id="A0A8J4PJU8"/>
<evidence type="ECO:0000259" key="3">
    <source>
        <dbReference type="Pfam" id="PF24893"/>
    </source>
</evidence>
<dbReference type="EMBL" id="AJWJ01001100">
    <property type="protein sequence ID" value="KAF2068257.1"/>
    <property type="molecule type" value="Genomic_DNA"/>
</dbReference>
<comment type="caution">
    <text evidence="4">The sequence shown here is derived from an EMBL/GenBank/DDBJ whole genome shotgun (WGS) entry which is preliminary data.</text>
</comment>
<reference evidence="4" key="1">
    <citation type="submission" date="2020-01" db="EMBL/GenBank/DDBJ databases">
        <title>Development of genomics and gene disruption for Polysphondylium violaceum indicates a role for the polyketide synthase stlB in stalk morphogenesis.</title>
        <authorList>
            <person name="Narita B."/>
            <person name="Kawabe Y."/>
            <person name="Kin K."/>
            <person name="Saito T."/>
            <person name="Gibbs R."/>
            <person name="Kuspa A."/>
            <person name="Muzny D."/>
            <person name="Queller D."/>
            <person name="Richards S."/>
            <person name="Strassman J."/>
            <person name="Sucgang R."/>
            <person name="Worley K."/>
            <person name="Schaap P."/>
        </authorList>
    </citation>
    <scope>NUCLEOTIDE SEQUENCE</scope>
    <source>
        <strain evidence="4">QSvi11</strain>
    </source>
</reference>
<feature type="domain" description="DUF7035" evidence="2">
    <location>
        <begin position="651"/>
        <end position="761"/>
    </location>
</feature>
<keyword evidence="5" id="KW-1185">Reference proteome</keyword>
<evidence type="ECO:0000313" key="5">
    <source>
        <dbReference type="Proteomes" id="UP000695562"/>
    </source>
</evidence>
<feature type="domain" description="DUF7743" evidence="3">
    <location>
        <begin position="416"/>
        <end position="536"/>
    </location>
</feature>
<dbReference type="Proteomes" id="UP000695562">
    <property type="component" value="Unassembled WGS sequence"/>
</dbReference>
<feature type="non-terminal residue" evidence="4">
    <location>
        <position position="763"/>
    </location>
</feature>
<organism evidence="4 5">
    <name type="scientific">Polysphondylium violaceum</name>
    <dbReference type="NCBI Taxonomy" id="133409"/>
    <lineage>
        <taxon>Eukaryota</taxon>
        <taxon>Amoebozoa</taxon>
        <taxon>Evosea</taxon>
        <taxon>Eumycetozoa</taxon>
        <taxon>Dictyostelia</taxon>
        <taxon>Dictyosteliales</taxon>
        <taxon>Dictyosteliaceae</taxon>
        <taxon>Polysphondylium</taxon>
    </lineage>
</organism>
<dbReference type="PANTHER" id="PTHR31378">
    <property type="entry name" value="EGF-LIKE DOMAIN-CONTAINING PROTEIN-RELATED-RELATED"/>
    <property type="match status" value="1"/>
</dbReference>
<accession>A0A8J4PJU8</accession>
<feature type="signal peptide" evidence="1">
    <location>
        <begin position="1"/>
        <end position="24"/>
    </location>
</feature>
<sequence>MKFMTSGVILSLLILSVSLFGVLGYEKPIFIKTITVIEEYPLLVQNDISYCWNKGYFLFDIKDWPYPPGNVLAREGNITLLEVPQMVPVSDQPSSFNISMYDNQGEEYHFYNVATSYCKDPPNPLDNKLKYIPETYFDTNYYYKPTNTDPQKGIPGGSTSVLNSPFSVEYNDGSRGYYVYSFKYNVENKPNSTNVYFSLKTATGATTNYTIPTFLDQYYPPGNVVDVRFYPTNGVNQNIKNPIVIELEATGNPVFGAAQFHIPYFTKQFYPVSKSADGKTKYLSAYRMESTGLTDIAVKASVFNKETPVFYETTWTASPSSAVSSTSTNSSFFVVDSVKELSLVNVEINGLVNLPSTDILLWRNVSYTNNYFIGSGTEKNNTYSQSFLSHFKGNIAGIRTLSGITFPDIPLPFTQTDFEAPKVTNIEFEYLSSGYCLIRVHITDNQSGFSRLFFSVPASVITPQNLVSGNLLDGVYELRTQTFLLPSVIRYGYTINDKAGNEKVVSTTNSFRPYYLIDAQIPELPSPTFDYEDITTFKFEPNNINVTTFGSLCTLYFGYKGMTSDNMPPVFIRLTKSTDYLLETTSFADIPLMQWDTSLNLYKYQFFIPPRLFSGNIDYQVYAGSLNINPTIMYQFFGEKALLKVYSDISDEMPPIVTKYSFSPSSVTINQGQSVQVTLTVDIEDPINGLDYGSIKIGSDYDSKVGYSFTFTPVDAINKNPYYGTYQFKFTVNGNCRSQSFKIVDISLTDTSGHKSSVNSNTP</sequence>
<dbReference type="OrthoDB" id="24244at2759"/>
<evidence type="ECO:0000313" key="4">
    <source>
        <dbReference type="EMBL" id="KAF2068257.1"/>
    </source>
</evidence>
<proteinExistence type="predicted"/>
<evidence type="ECO:0000259" key="2">
    <source>
        <dbReference type="Pfam" id="PF23034"/>
    </source>
</evidence>
<dbReference type="InterPro" id="IPR056645">
    <property type="entry name" value="DUF7743"/>
</dbReference>
<keyword evidence="1" id="KW-0732">Signal</keyword>
<dbReference type="Pfam" id="PF23034">
    <property type="entry name" value="DUF7035"/>
    <property type="match status" value="1"/>
</dbReference>
<feature type="chain" id="PRO_5035168376" evidence="1">
    <location>
        <begin position="25"/>
        <end position="763"/>
    </location>
</feature>